<feature type="domain" description="HTH lysR-type" evidence="5">
    <location>
        <begin position="1"/>
        <end position="58"/>
    </location>
</feature>
<dbReference type="Pfam" id="PF03466">
    <property type="entry name" value="LysR_substrate"/>
    <property type="match status" value="1"/>
</dbReference>
<keyword evidence="2" id="KW-0805">Transcription regulation</keyword>
<dbReference type="InterPro" id="IPR036390">
    <property type="entry name" value="WH_DNA-bd_sf"/>
</dbReference>
<evidence type="ECO:0000256" key="3">
    <source>
        <dbReference type="ARBA" id="ARBA00023125"/>
    </source>
</evidence>
<comment type="caution">
    <text evidence="6">The sequence shown here is derived from an EMBL/GenBank/DDBJ whole genome shotgun (WGS) entry which is preliminary data.</text>
</comment>
<dbReference type="RefSeq" id="WP_123713691.1">
    <property type="nucleotide sequence ID" value="NZ_RKHR01000007.1"/>
</dbReference>
<dbReference type="SUPFAM" id="SSF53850">
    <property type="entry name" value="Periplasmic binding protein-like II"/>
    <property type="match status" value="1"/>
</dbReference>
<dbReference type="AlphaFoldDB" id="A0A3N2DFV5"/>
<keyword evidence="7" id="KW-1185">Reference proteome</keyword>
<dbReference type="OrthoDB" id="9803735at2"/>
<dbReference type="GO" id="GO:0000976">
    <property type="term" value="F:transcription cis-regulatory region binding"/>
    <property type="evidence" value="ECO:0007669"/>
    <property type="project" value="TreeGrafter"/>
</dbReference>
<evidence type="ECO:0000256" key="2">
    <source>
        <dbReference type="ARBA" id="ARBA00023015"/>
    </source>
</evidence>
<evidence type="ECO:0000256" key="1">
    <source>
        <dbReference type="ARBA" id="ARBA00009437"/>
    </source>
</evidence>
<dbReference type="NCBIfam" id="NF008722">
    <property type="entry name" value="PRK11716.1"/>
    <property type="match status" value="1"/>
</dbReference>
<protein>
    <submittedName>
        <fullName evidence="6">LysR family positive regulator for ilvC</fullName>
    </submittedName>
</protein>
<dbReference type="GO" id="GO:0003700">
    <property type="term" value="F:DNA-binding transcription factor activity"/>
    <property type="evidence" value="ECO:0007669"/>
    <property type="project" value="InterPro"/>
</dbReference>
<accession>A0A3N2DFV5</accession>
<dbReference type="Gene3D" id="3.40.190.10">
    <property type="entry name" value="Periplasmic binding protein-like II"/>
    <property type="match status" value="2"/>
</dbReference>
<evidence type="ECO:0000313" key="6">
    <source>
        <dbReference type="EMBL" id="ROR98619.1"/>
    </source>
</evidence>
<dbReference type="Gene3D" id="1.10.10.10">
    <property type="entry name" value="Winged helix-like DNA-binding domain superfamily/Winged helix DNA-binding domain"/>
    <property type="match status" value="1"/>
</dbReference>
<evidence type="ECO:0000256" key="4">
    <source>
        <dbReference type="ARBA" id="ARBA00023163"/>
    </source>
</evidence>
<keyword evidence="3" id="KW-0238">DNA-binding</keyword>
<gene>
    <name evidence="6" type="ORF">EDC56_3349</name>
</gene>
<keyword evidence="4" id="KW-0804">Transcription</keyword>
<evidence type="ECO:0000313" key="7">
    <source>
        <dbReference type="Proteomes" id="UP000275394"/>
    </source>
</evidence>
<dbReference type="EMBL" id="RKHR01000007">
    <property type="protein sequence ID" value="ROR98619.1"/>
    <property type="molecule type" value="Genomic_DNA"/>
</dbReference>
<dbReference type="PANTHER" id="PTHR30126:SF81">
    <property type="entry name" value="HTH-TYPE TRANSCRIPTIONAL REGULATOR ILVY"/>
    <property type="match status" value="1"/>
</dbReference>
<dbReference type="Proteomes" id="UP000275394">
    <property type="component" value="Unassembled WGS sequence"/>
</dbReference>
<reference evidence="6 7" key="1">
    <citation type="submission" date="2018-11" db="EMBL/GenBank/DDBJ databases">
        <title>Genomic Encyclopedia of Type Strains, Phase IV (KMG-IV): sequencing the most valuable type-strain genomes for metagenomic binning, comparative biology and taxonomic classification.</title>
        <authorList>
            <person name="Goeker M."/>
        </authorList>
    </citation>
    <scope>NUCLEOTIDE SEQUENCE [LARGE SCALE GENOMIC DNA]</scope>
    <source>
        <strain evidence="6 7">DSM 100316</strain>
    </source>
</reference>
<sequence length="303" mass="33598">MDIKTLQLFLSLANTLNFAKTAERMNMSPSAVSRTVKRMEDGVDCVLFFRDNRRVELTRAGERYRLFAQQAVVNWQQLQIELGQQLTSPAGAVSLFCSVTASYVVLSRLLPILRQQHPGIEVHVHTGDQADAITRVLASEEEVGITVCPEQLPDDVEFLPLMRTPLKLIVPQKDKALTPSLVDIDGDTDWLAMPWVVSETGAARSQLDRWFSVAGRSPNIYSQVSGHEAIVSLVSLGFGVGLVPELVIDSSPMRSSVRVFSTGQQMEDLTIGVVVKRQRMKDPLLQSFWSSCQLLADEWAEAG</sequence>
<dbReference type="InterPro" id="IPR000847">
    <property type="entry name" value="LysR_HTH_N"/>
</dbReference>
<dbReference type="InterPro" id="IPR005119">
    <property type="entry name" value="LysR_subst-bd"/>
</dbReference>
<organism evidence="6 7">
    <name type="scientific">Sinobacterium caligoides</name>
    <dbReference type="NCBI Taxonomy" id="933926"/>
    <lineage>
        <taxon>Bacteria</taxon>
        <taxon>Pseudomonadati</taxon>
        <taxon>Pseudomonadota</taxon>
        <taxon>Gammaproteobacteria</taxon>
        <taxon>Cellvibrionales</taxon>
        <taxon>Spongiibacteraceae</taxon>
        <taxon>Sinobacterium</taxon>
    </lineage>
</organism>
<dbReference type="PANTHER" id="PTHR30126">
    <property type="entry name" value="HTH-TYPE TRANSCRIPTIONAL REGULATOR"/>
    <property type="match status" value="1"/>
</dbReference>
<proteinExistence type="inferred from homology"/>
<dbReference type="InterPro" id="IPR036388">
    <property type="entry name" value="WH-like_DNA-bd_sf"/>
</dbReference>
<dbReference type="Pfam" id="PF00126">
    <property type="entry name" value="HTH_1"/>
    <property type="match status" value="1"/>
</dbReference>
<dbReference type="PROSITE" id="PS50931">
    <property type="entry name" value="HTH_LYSR"/>
    <property type="match status" value="1"/>
</dbReference>
<comment type="similarity">
    <text evidence="1">Belongs to the LysR transcriptional regulatory family.</text>
</comment>
<dbReference type="SUPFAM" id="SSF46785">
    <property type="entry name" value="Winged helix' DNA-binding domain"/>
    <property type="match status" value="1"/>
</dbReference>
<name>A0A3N2DFV5_9GAMM</name>
<evidence type="ECO:0000259" key="5">
    <source>
        <dbReference type="PROSITE" id="PS50931"/>
    </source>
</evidence>